<sequence>MIAEQFRRQKTVLLQTRKRDGTWVGTPVNVVVDDEGRYAFFRTYDASGKAKRLRNFSDVRLAPSTVRGRPTGPAVTGHARLLDETEAVAVRAMLAAKHPLIHGRLVPAFHRRRGYRTLHYEVTFEPQ</sequence>
<accession>A0A8J3FMJ2</accession>
<dbReference type="Proteomes" id="UP000656042">
    <property type="component" value="Unassembled WGS sequence"/>
</dbReference>
<comment type="caution">
    <text evidence="1">The sequence shown here is derived from an EMBL/GenBank/DDBJ whole genome shotgun (WGS) entry which is preliminary data.</text>
</comment>
<dbReference type="NCBIfam" id="TIGR03666">
    <property type="entry name" value="Rv2061_F420"/>
    <property type="match status" value="1"/>
</dbReference>
<reference evidence="1" key="2">
    <citation type="submission" date="2020-09" db="EMBL/GenBank/DDBJ databases">
        <authorList>
            <person name="Sun Q."/>
            <person name="Zhou Y."/>
        </authorList>
    </citation>
    <scope>NUCLEOTIDE SEQUENCE</scope>
    <source>
        <strain evidence="1">CGMCC 4.7299</strain>
    </source>
</reference>
<dbReference type="SUPFAM" id="SSF50475">
    <property type="entry name" value="FMN-binding split barrel"/>
    <property type="match status" value="1"/>
</dbReference>
<dbReference type="Gene3D" id="2.30.110.10">
    <property type="entry name" value="Electron Transport, Fmn-binding Protein, Chain A"/>
    <property type="match status" value="1"/>
</dbReference>
<dbReference type="InterPro" id="IPR012349">
    <property type="entry name" value="Split_barrel_FMN-bd"/>
</dbReference>
<dbReference type="EMBL" id="BMMX01000005">
    <property type="protein sequence ID" value="GGK84401.1"/>
    <property type="molecule type" value="Genomic_DNA"/>
</dbReference>
<proteinExistence type="predicted"/>
<name>A0A8J3FMJ2_9ACTN</name>
<dbReference type="InterPro" id="IPR019965">
    <property type="entry name" value="PPOX_F420-dep_Rv2061_put"/>
</dbReference>
<organism evidence="1 2">
    <name type="scientific">Mangrovihabitans endophyticus</name>
    <dbReference type="NCBI Taxonomy" id="1751298"/>
    <lineage>
        <taxon>Bacteria</taxon>
        <taxon>Bacillati</taxon>
        <taxon>Actinomycetota</taxon>
        <taxon>Actinomycetes</taxon>
        <taxon>Micromonosporales</taxon>
        <taxon>Micromonosporaceae</taxon>
        <taxon>Mangrovihabitans</taxon>
    </lineage>
</organism>
<keyword evidence="2" id="KW-1185">Reference proteome</keyword>
<reference evidence="1" key="1">
    <citation type="journal article" date="2014" name="Int. J. Syst. Evol. Microbiol.">
        <title>Complete genome sequence of Corynebacterium casei LMG S-19264T (=DSM 44701T), isolated from a smear-ripened cheese.</title>
        <authorList>
            <consortium name="US DOE Joint Genome Institute (JGI-PGF)"/>
            <person name="Walter F."/>
            <person name="Albersmeier A."/>
            <person name="Kalinowski J."/>
            <person name="Ruckert C."/>
        </authorList>
    </citation>
    <scope>NUCLEOTIDE SEQUENCE</scope>
    <source>
        <strain evidence="1">CGMCC 4.7299</strain>
    </source>
</reference>
<evidence type="ECO:0000313" key="2">
    <source>
        <dbReference type="Proteomes" id="UP000656042"/>
    </source>
</evidence>
<dbReference type="RefSeq" id="WP_189078687.1">
    <property type="nucleotide sequence ID" value="NZ_BMMX01000005.1"/>
</dbReference>
<gene>
    <name evidence="1" type="ORF">GCM10012284_18260</name>
</gene>
<protein>
    <recommendedName>
        <fullName evidence="3">Pyridoxamine 5'-phosphate oxidase putative domain-containing protein</fullName>
    </recommendedName>
</protein>
<dbReference type="AlphaFoldDB" id="A0A8J3FMJ2"/>
<evidence type="ECO:0000313" key="1">
    <source>
        <dbReference type="EMBL" id="GGK84401.1"/>
    </source>
</evidence>
<evidence type="ECO:0008006" key="3">
    <source>
        <dbReference type="Google" id="ProtNLM"/>
    </source>
</evidence>